<comment type="caution">
    <text evidence="1">The sequence shown here is derived from an EMBL/GenBank/DDBJ whole genome shotgun (WGS) entry which is preliminary data.</text>
</comment>
<protein>
    <submittedName>
        <fullName evidence="1">Uncharacterized protein</fullName>
    </submittedName>
</protein>
<accession>A0ACC1B6J6</accession>
<gene>
    <name evidence="1" type="ORF">Patl1_17020</name>
</gene>
<dbReference type="Proteomes" id="UP001164250">
    <property type="component" value="Chromosome 6"/>
</dbReference>
<sequence>MVVCLQVFCSMNNDLKEQNKDILSRLLSLVKSHYPPLFLPEQMKEIEAVVSSLDSRNIFLGAMASNKEKEMMDIDGLNKTDCNALAESVGHDLTLKHKLLPVESSIYNKHNMLLEASKPGLPGVKSRVLLPLLDLHKDHDADSLPSPTRETTPSLPARTALTVGDGMVKSGLTTAKAAHDSEDIKMRYYETDVLKAVSSYQQKFSNSSFFSNDRLPSPTPSEESGEGDGDTGGEISSSSTIDKSKVVNPPASVQEAVCSSQRMDNSSIQGFFNARNTASVSSGSNPIVKASVRSRDPRLRFANPDALDLNQRPVPMVHNAPKAEPVGGIMSSRKQKTMEEASFGGPATKRQRHRTENYGVGREAKTGHGSSGWLEDTNMVGPKIPNRNQFVESVVSDPKKLENGTTCPSVTVGTQNVVASRNEPVPVTVPSTTASLPALLKDIAVNPTVLLNILKMGQQQRLTVEAQQKSNDPLRSMMHPPSLSPIVRSVPLENVALSTPSVVLPKPTGTVQVPSPAASLDEVGKVRMKPRDPRRVLHGNSLQRSGSLGPELLKTDGPLTSNTQGGKDSLNSQKQQGQAETKQVQSQSVPPPDITRQFTKNLKNLADIMSVSQASTNQPMVLCHRALPLVFLYRTHGEMLHIFLKDMMNCKKPLFKERGQGRIEEQKKMFAARKLCLVLDLDHTLLNSAKFNEVDPLHDEILRKKEEEDREKPQRHLFRFPHMSMWTKLRPGIWKFLERASKLYELHLYTMGNKLYATEMAKVLDPKGVLFNGRVISRGDDGDPFDSDNGGPPKSKDLEGVLGLESGVVIVDDSVRVWPHHKMNLIVVERRQFGLPGPSLLEIDVDERAEDGTLASSLMVIERIHQDFFSHQSLDDADVRSILVMEQKRILAGCRIVFSRVIPIGEANPHLHPLWQTAEQFGAVCTNQIDEQVTHVVANSLGTDKVNWALSTGRFVVYPSWVEASALLYRRANEHDFAVKT</sequence>
<organism evidence="1 2">
    <name type="scientific">Pistacia atlantica</name>
    <dbReference type="NCBI Taxonomy" id="434234"/>
    <lineage>
        <taxon>Eukaryota</taxon>
        <taxon>Viridiplantae</taxon>
        <taxon>Streptophyta</taxon>
        <taxon>Embryophyta</taxon>
        <taxon>Tracheophyta</taxon>
        <taxon>Spermatophyta</taxon>
        <taxon>Magnoliopsida</taxon>
        <taxon>eudicotyledons</taxon>
        <taxon>Gunneridae</taxon>
        <taxon>Pentapetalae</taxon>
        <taxon>rosids</taxon>
        <taxon>malvids</taxon>
        <taxon>Sapindales</taxon>
        <taxon>Anacardiaceae</taxon>
        <taxon>Pistacia</taxon>
    </lineage>
</organism>
<reference evidence="2" key="1">
    <citation type="journal article" date="2023" name="G3 (Bethesda)">
        <title>Genome assembly and association tests identify interacting loci associated with vigor, precocity, and sex in interspecific pistachio rootstocks.</title>
        <authorList>
            <person name="Palmer W."/>
            <person name="Jacygrad E."/>
            <person name="Sagayaradj S."/>
            <person name="Cavanaugh K."/>
            <person name="Han R."/>
            <person name="Bertier L."/>
            <person name="Beede B."/>
            <person name="Kafkas S."/>
            <person name="Golino D."/>
            <person name="Preece J."/>
            <person name="Michelmore R."/>
        </authorList>
    </citation>
    <scope>NUCLEOTIDE SEQUENCE [LARGE SCALE GENOMIC DNA]</scope>
</reference>
<evidence type="ECO:0000313" key="2">
    <source>
        <dbReference type="Proteomes" id="UP001164250"/>
    </source>
</evidence>
<name>A0ACC1B6J6_9ROSI</name>
<evidence type="ECO:0000313" key="1">
    <source>
        <dbReference type="EMBL" id="KAJ0094540.1"/>
    </source>
</evidence>
<keyword evidence="2" id="KW-1185">Reference proteome</keyword>
<dbReference type="EMBL" id="CM047902">
    <property type="protein sequence ID" value="KAJ0094540.1"/>
    <property type="molecule type" value="Genomic_DNA"/>
</dbReference>
<proteinExistence type="predicted"/>